<feature type="domain" description="Mub B2-like" evidence="3">
    <location>
        <begin position="110"/>
        <end position="200"/>
    </location>
</feature>
<accession>A0AAX3UEZ7</accession>
<reference evidence="5" key="3">
    <citation type="submission" date="2023-04" db="EMBL/GenBank/DDBJ databases">
        <authorList>
            <person name="Wang Y."/>
        </authorList>
    </citation>
    <scope>NUCLEOTIDE SEQUENCE</scope>
    <source>
        <strain evidence="5">ZW18</strain>
    </source>
</reference>
<evidence type="ECO:0000256" key="1">
    <source>
        <dbReference type="SAM" id="MobiDB-lite"/>
    </source>
</evidence>
<dbReference type="Gene3D" id="2.60.40.4300">
    <property type="match status" value="1"/>
</dbReference>
<organism evidence="5 7">
    <name type="scientific">Lactobacillus kefiranofaciens</name>
    <dbReference type="NCBI Taxonomy" id="267818"/>
    <lineage>
        <taxon>Bacteria</taxon>
        <taxon>Bacillati</taxon>
        <taxon>Bacillota</taxon>
        <taxon>Bacilli</taxon>
        <taxon>Lactobacillales</taxon>
        <taxon>Lactobacillaceae</taxon>
        <taxon>Lactobacillus</taxon>
    </lineage>
</organism>
<dbReference type="Pfam" id="PF17966">
    <property type="entry name" value="Muc_B2"/>
    <property type="match status" value="1"/>
</dbReference>
<evidence type="ECO:0000313" key="6">
    <source>
        <dbReference type="Proteomes" id="UP000181860"/>
    </source>
</evidence>
<reference evidence="5" key="2">
    <citation type="journal article" date="2022" name="Food Funct.">
        <title>Lactobacillus kefiranofaciens ZW18 from Kefir enhances the anti-tumor effect of anti-programmed cell death 1 (PD-1) immunotherapy by modulating the gut microbiota.</title>
        <authorList>
            <person name="Zhao J."/>
            <person name="Wang Y."/>
            <person name="Wang J."/>
            <person name="Lv M."/>
            <person name="Zhou C."/>
            <person name="Jia L."/>
            <person name="Geng W."/>
        </authorList>
    </citation>
    <scope>NUCLEOTIDE SEQUENCE</scope>
    <source>
        <strain evidence="5">ZW18</strain>
    </source>
</reference>
<sequence length="392" mass="43862">MRLIMHPQAISKKLKLNEIKYVDLSNDNEEITTDTLVGEPNAVVNYDPQETVAKLKQQGYLLINNGYNPNQEIQFFSNNDDYVPTFIMTMKRSVVLVDADHPTKLIPKREYAKQIQLIVSYSGAGELTPPDNIQTINLTRKLQINEASGEIIKSSPWQADQEKFNDVQVPLIPGFHADKNKIAGMKSKISIEKVVKYQANGRIIPIDAEGNEIPNAKQPIYKTDGYDPTKVEAGIILPVIKDYSCDLVTITPKDPAKNTKVVYQPVKQDDNVLVIKVGQQKAKKTNTKKKAKVEPKSQPQTRTKSQKKPIQMAVVNFIDLDQNGRQLTSSGILKGYAGSSINALYSTKIPLKIIKQAGYHIVFNNFDIPDTVQKFGDQPSIVQIFTIGLSRK</sequence>
<dbReference type="Proteomes" id="UP001242513">
    <property type="component" value="Chromosome"/>
</dbReference>
<reference evidence="4 6" key="1">
    <citation type="submission" date="2016-10" db="EMBL/GenBank/DDBJ databases">
        <authorList>
            <person name="Varghese N."/>
            <person name="Submissions S."/>
        </authorList>
    </citation>
    <scope>NUCLEOTIDE SEQUENCE [LARGE SCALE GENOMIC DNA]</scope>
    <source>
        <strain evidence="4 6">ATCC 43761</strain>
    </source>
</reference>
<feature type="domain" description="Mucin binding" evidence="2">
    <location>
        <begin position="311"/>
        <end position="389"/>
    </location>
</feature>
<dbReference type="EMBL" id="CP123735">
    <property type="protein sequence ID" value="WGO86242.1"/>
    <property type="molecule type" value="Genomic_DNA"/>
</dbReference>
<name>A0AAX3UEZ7_9LACO</name>
<evidence type="ECO:0000313" key="5">
    <source>
        <dbReference type="EMBL" id="WGO86242.1"/>
    </source>
</evidence>
<evidence type="ECO:0000313" key="7">
    <source>
        <dbReference type="Proteomes" id="UP001242513"/>
    </source>
</evidence>
<dbReference type="Proteomes" id="UP000181860">
    <property type="component" value="Unassembled WGS sequence"/>
</dbReference>
<dbReference type="EMBL" id="FMXC01000007">
    <property type="protein sequence ID" value="SDA49493.1"/>
    <property type="molecule type" value="Genomic_DNA"/>
</dbReference>
<gene>
    <name evidence="5" type="ORF">QEJ78_01790</name>
    <name evidence="4" type="ORF">SAMN02983011_00894</name>
</gene>
<feature type="domain" description="Mucin binding" evidence="2">
    <location>
        <begin position="19"/>
        <end position="91"/>
    </location>
</feature>
<feature type="region of interest" description="Disordered" evidence="1">
    <location>
        <begin position="283"/>
        <end position="308"/>
    </location>
</feature>
<proteinExistence type="predicted"/>
<dbReference type="Pfam" id="PF17965">
    <property type="entry name" value="MucBP_2"/>
    <property type="match status" value="2"/>
</dbReference>
<dbReference type="Gene3D" id="3.10.20.470">
    <property type="match status" value="2"/>
</dbReference>
<dbReference type="InterPro" id="IPR041558">
    <property type="entry name" value="MucBP_2"/>
</dbReference>
<evidence type="ECO:0008006" key="8">
    <source>
        <dbReference type="Google" id="ProtNLM"/>
    </source>
</evidence>
<evidence type="ECO:0000259" key="2">
    <source>
        <dbReference type="Pfam" id="PF17965"/>
    </source>
</evidence>
<dbReference type="InterPro" id="IPR041495">
    <property type="entry name" value="Mub_B2"/>
</dbReference>
<protein>
    <recommendedName>
        <fullName evidence="8">Mucus binding protein</fullName>
    </recommendedName>
</protein>
<evidence type="ECO:0000259" key="3">
    <source>
        <dbReference type="Pfam" id="PF17966"/>
    </source>
</evidence>
<keyword evidence="6" id="KW-1185">Reference proteome</keyword>
<dbReference type="RefSeq" id="WP_025084115.1">
    <property type="nucleotide sequence ID" value="NZ_CP123735.1"/>
</dbReference>
<evidence type="ECO:0000313" key="4">
    <source>
        <dbReference type="EMBL" id="SDA49493.1"/>
    </source>
</evidence>
<dbReference type="AlphaFoldDB" id="A0AAX3UEZ7"/>